<protein>
    <submittedName>
        <fullName evidence="1">Uncharacterized protein</fullName>
    </submittedName>
</protein>
<dbReference type="Gramene" id="OB09G23840.1">
    <property type="protein sequence ID" value="OB09G23840.1"/>
    <property type="gene ID" value="OB09G23840"/>
</dbReference>
<proteinExistence type="predicted"/>
<evidence type="ECO:0000313" key="1">
    <source>
        <dbReference type="EnsemblPlants" id="OB09G23840.1"/>
    </source>
</evidence>
<dbReference type="AlphaFoldDB" id="J3MZF5"/>
<name>J3MZF5_ORYBR</name>
<sequence length="51" mass="6077">MVTQNQISSLDLFEPCDFSRSFILVKYNIMSAFFNDDKGSMKRYFNHKFNT</sequence>
<organism evidence="1">
    <name type="scientific">Oryza brachyantha</name>
    <name type="common">malo sina</name>
    <dbReference type="NCBI Taxonomy" id="4533"/>
    <lineage>
        <taxon>Eukaryota</taxon>
        <taxon>Viridiplantae</taxon>
        <taxon>Streptophyta</taxon>
        <taxon>Embryophyta</taxon>
        <taxon>Tracheophyta</taxon>
        <taxon>Spermatophyta</taxon>
        <taxon>Magnoliopsida</taxon>
        <taxon>Liliopsida</taxon>
        <taxon>Poales</taxon>
        <taxon>Poaceae</taxon>
        <taxon>BOP clade</taxon>
        <taxon>Oryzoideae</taxon>
        <taxon>Oryzeae</taxon>
        <taxon>Oryzinae</taxon>
        <taxon>Oryza</taxon>
    </lineage>
</organism>
<accession>J3MZF5</accession>
<reference evidence="1" key="2">
    <citation type="submission" date="2013-04" db="UniProtKB">
        <authorList>
            <consortium name="EnsemblPlants"/>
        </authorList>
    </citation>
    <scope>IDENTIFICATION</scope>
</reference>
<dbReference type="HOGENOM" id="CLU_3109630_0_0_1"/>
<keyword evidence="2" id="KW-1185">Reference proteome</keyword>
<dbReference type="Proteomes" id="UP000006038">
    <property type="component" value="Chromosome 9"/>
</dbReference>
<dbReference type="EnsemblPlants" id="OB09G23840.1">
    <property type="protein sequence ID" value="OB09G23840.1"/>
    <property type="gene ID" value="OB09G23840"/>
</dbReference>
<reference evidence="1" key="1">
    <citation type="journal article" date="2013" name="Nat. Commun.">
        <title>Whole-genome sequencing of Oryza brachyantha reveals mechanisms underlying Oryza genome evolution.</title>
        <authorList>
            <person name="Chen J."/>
            <person name="Huang Q."/>
            <person name="Gao D."/>
            <person name="Wang J."/>
            <person name="Lang Y."/>
            <person name="Liu T."/>
            <person name="Li B."/>
            <person name="Bai Z."/>
            <person name="Luis Goicoechea J."/>
            <person name="Liang C."/>
            <person name="Chen C."/>
            <person name="Zhang W."/>
            <person name="Sun S."/>
            <person name="Liao Y."/>
            <person name="Zhang X."/>
            <person name="Yang L."/>
            <person name="Song C."/>
            <person name="Wang M."/>
            <person name="Shi J."/>
            <person name="Liu G."/>
            <person name="Liu J."/>
            <person name="Zhou H."/>
            <person name="Zhou W."/>
            <person name="Yu Q."/>
            <person name="An N."/>
            <person name="Chen Y."/>
            <person name="Cai Q."/>
            <person name="Wang B."/>
            <person name="Liu B."/>
            <person name="Min J."/>
            <person name="Huang Y."/>
            <person name="Wu H."/>
            <person name="Li Z."/>
            <person name="Zhang Y."/>
            <person name="Yin Y."/>
            <person name="Song W."/>
            <person name="Jiang J."/>
            <person name="Jackson S.A."/>
            <person name="Wing R.A."/>
            <person name="Wang J."/>
            <person name="Chen M."/>
        </authorList>
    </citation>
    <scope>NUCLEOTIDE SEQUENCE [LARGE SCALE GENOMIC DNA]</scope>
    <source>
        <strain evidence="1">cv. IRGC 101232</strain>
    </source>
</reference>
<evidence type="ECO:0000313" key="2">
    <source>
        <dbReference type="Proteomes" id="UP000006038"/>
    </source>
</evidence>